<dbReference type="RefSeq" id="WP_090811480.1">
    <property type="nucleotide sequence ID" value="NZ_FNKX01000003.1"/>
</dbReference>
<gene>
    <name evidence="2" type="ORF">SAMN05445850_7166</name>
</gene>
<dbReference type="STRING" id="157910.SAMN05445850_7166"/>
<dbReference type="EMBL" id="FNKX01000003">
    <property type="protein sequence ID" value="SDR60163.1"/>
    <property type="molecule type" value="Genomic_DNA"/>
</dbReference>
<dbReference type="Gene3D" id="3.30.300.130">
    <property type="entry name" value="Fe-S cluster assembly (FSCA)"/>
    <property type="match status" value="1"/>
</dbReference>
<dbReference type="InterPro" id="IPR002744">
    <property type="entry name" value="MIP18-like"/>
</dbReference>
<evidence type="ECO:0000313" key="2">
    <source>
        <dbReference type="EMBL" id="SDR60163.1"/>
    </source>
</evidence>
<dbReference type="PANTHER" id="PTHR42831">
    <property type="entry name" value="FE-S PROTEIN MATURATION AUXILIARY FACTOR YITW"/>
    <property type="match status" value="1"/>
</dbReference>
<dbReference type="Pfam" id="PF01883">
    <property type="entry name" value="FeS_assembly_P"/>
    <property type="match status" value="1"/>
</dbReference>
<sequence length="122" mass="13294">MSTFDWLKRAEAAQPGSGTTTEGLEERVIDALRTVFDPEIPVNIYDLGLVYGLDVDEAEGRVGIRMTLTAPGCPVAQTFPATVEDAVFSASGVNDVHVELVWDPPWSRDRMSDAARLQLGML</sequence>
<dbReference type="PANTHER" id="PTHR42831:SF1">
    <property type="entry name" value="FE-S PROTEIN MATURATION AUXILIARY FACTOR YITW"/>
    <property type="match status" value="1"/>
</dbReference>
<name>A0A1H1KCZ4_9BURK</name>
<dbReference type="SUPFAM" id="SSF117916">
    <property type="entry name" value="Fe-S cluster assembly (FSCA) domain-like"/>
    <property type="match status" value="1"/>
</dbReference>
<organism evidence="2 3">
    <name type="scientific">Paraburkholderia tuberum</name>
    <dbReference type="NCBI Taxonomy" id="157910"/>
    <lineage>
        <taxon>Bacteria</taxon>
        <taxon>Pseudomonadati</taxon>
        <taxon>Pseudomonadota</taxon>
        <taxon>Betaproteobacteria</taxon>
        <taxon>Burkholderiales</taxon>
        <taxon>Burkholderiaceae</taxon>
        <taxon>Paraburkholderia</taxon>
    </lineage>
</organism>
<evidence type="ECO:0000313" key="3">
    <source>
        <dbReference type="Proteomes" id="UP000199365"/>
    </source>
</evidence>
<proteinExistence type="predicted"/>
<dbReference type="InterPro" id="IPR014291">
    <property type="entry name" value="SUF_FeS_clus_asmbl-assoc"/>
</dbReference>
<accession>A0A1H1KCZ4</accession>
<reference evidence="3" key="1">
    <citation type="submission" date="2016-10" db="EMBL/GenBank/DDBJ databases">
        <authorList>
            <person name="Varghese N."/>
            <person name="Submissions S."/>
        </authorList>
    </citation>
    <scope>NUCLEOTIDE SEQUENCE [LARGE SCALE GENOMIC DNA]</scope>
    <source>
        <strain evidence="3">DUS833</strain>
    </source>
</reference>
<dbReference type="Proteomes" id="UP000199365">
    <property type="component" value="Unassembled WGS sequence"/>
</dbReference>
<evidence type="ECO:0000259" key="1">
    <source>
        <dbReference type="Pfam" id="PF01883"/>
    </source>
</evidence>
<dbReference type="NCBIfam" id="TIGR02945">
    <property type="entry name" value="SUF_assoc"/>
    <property type="match status" value="1"/>
</dbReference>
<keyword evidence="3" id="KW-1185">Reference proteome</keyword>
<dbReference type="InterPro" id="IPR052339">
    <property type="entry name" value="Fe-S_Maturation_MIP18"/>
</dbReference>
<dbReference type="InterPro" id="IPR034904">
    <property type="entry name" value="FSCA_dom_sf"/>
</dbReference>
<feature type="domain" description="MIP18 family-like" evidence="1">
    <location>
        <begin position="25"/>
        <end position="99"/>
    </location>
</feature>
<protein>
    <submittedName>
        <fullName evidence="2">FeS assembly SUF system protein</fullName>
    </submittedName>
</protein>
<dbReference type="AlphaFoldDB" id="A0A1H1KCZ4"/>